<dbReference type="Proteomes" id="UP000650081">
    <property type="component" value="Unassembled WGS sequence"/>
</dbReference>
<dbReference type="InterPro" id="IPR003423">
    <property type="entry name" value="OMP_efflux"/>
</dbReference>
<dbReference type="PANTHER" id="PTHR30026">
    <property type="entry name" value="OUTER MEMBRANE PROTEIN TOLC"/>
    <property type="match status" value="1"/>
</dbReference>
<evidence type="ECO:0000256" key="3">
    <source>
        <dbReference type="ARBA" id="ARBA00022448"/>
    </source>
</evidence>
<dbReference type="GO" id="GO:1990281">
    <property type="term" value="C:efflux pump complex"/>
    <property type="evidence" value="ECO:0007669"/>
    <property type="project" value="TreeGrafter"/>
</dbReference>
<comment type="similarity">
    <text evidence="2">Belongs to the outer membrane factor (OMF) (TC 1.B.17) family.</text>
</comment>
<evidence type="ECO:0000256" key="7">
    <source>
        <dbReference type="ARBA" id="ARBA00023237"/>
    </source>
</evidence>
<dbReference type="Pfam" id="PF02321">
    <property type="entry name" value="OEP"/>
    <property type="match status" value="2"/>
</dbReference>
<keyword evidence="9" id="KW-0732">Signal</keyword>
<evidence type="ECO:0000313" key="11">
    <source>
        <dbReference type="Proteomes" id="UP000650081"/>
    </source>
</evidence>
<dbReference type="RefSeq" id="WP_187466941.1">
    <property type="nucleotide sequence ID" value="NZ_JACSIT010000106.1"/>
</dbReference>
<keyword evidence="5" id="KW-0812">Transmembrane</keyword>
<dbReference type="EMBL" id="JACSIT010000106">
    <property type="protein sequence ID" value="MBC6994870.1"/>
    <property type="molecule type" value="Genomic_DNA"/>
</dbReference>
<feature type="chain" id="PRO_5037940638" evidence="9">
    <location>
        <begin position="20"/>
        <end position="481"/>
    </location>
</feature>
<dbReference type="InterPro" id="IPR051906">
    <property type="entry name" value="TolC-like"/>
</dbReference>
<comment type="subcellular location">
    <subcellularLocation>
        <location evidence="1">Cell outer membrane</location>
    </subcellularLocation>
</comment>
<dbReference type="GO" id="GO:0015288">
    <property type="term" value="F:porin activity"/>
    <property type="evidence" value="ECO:0007669"/>
    <property type="project" value="TreeGrafter"/>
</dbReference>
<feature type="signal peptide" evidence="9">
    <location>
        <begin position="1"/>
        <end position="19"/>
    </location>
</feature>
<dbReference type="Gene3D" id="1.20.1600.10">
    <property type="entry name" value="Outer membrane efflux proteins (OEP)"/>
    <property type="match status" value="1"/>
</dbReference>
<organism evidence="10 11">
    <name type="scientific">Neolewinella lacunae</name>
    <dbReference type="NCBI Taxonomy" id="1517758"/>
    <lineage>
        <taxon>Bacteria</taxon>
        <taxon>Pseudomonadati</taxon>
        <taxon>Bacteroidota</taxon>
        <taxon>Saprospiria</taxon>
        <taxon>Saprospirales</taxon>
        <taxon>Lewinellaceae</taxon>
        <taxon>Neolewinella</taxon>
    </lineage>
</organism>
<keyword evidence="4" id="KW-1134">Transmembrane beta strand</keyword>
<keyword evidence="8" id="KW-0175">Coiled coil</keyword>
<gene>
    <name evidence="10" type="ORF">H9S92_11895</name>
</gene>
<evidence type="ECO:0000256" key="4">
    <source>
        <dbReference type="ARBA" id="ARBA00022452"/>
    </source>
</evidence>
<evidence type="ECO:0000256" key="6">
    <source>
        <dbReference type="ARBA" id="ARBA00023136"/>
    </source>
</evidence>
<dbReference type="SUPFAM" id="SSF56954">
    <property type="entry name" value="Outer membrane efflux proteins (OEP)"/>
    <property type="match status" value="1"/>
</dbReference>
<evidence type="ECO:0000256" key="2">
    <source>
        <dbReference type="ARBA" id="ARBA00007613"/>
    </source>
</evidence>
<dbReference type="AlphaFoldDB" id="A0A923T7T5"/>
<keyword evidence="3" id="KW-0813">Transport</keyword>
<keyword evidence="6" id="KW-0472">Membrane</keyword>
<dbReference type="PANTHER" id="PTHR30026:SF20">
    <property type="entry name" value="OUTER MEMBRANE PROTEIN TOLC"/>
    <property type="match status" value="1"/>
</dbReference>
<name>A0A923T7T5_9BACT</name>
<dbReference type="GO" id="GO:0015562">
    <property type="term" value="F:efflux transmembrane transporter activity"/>
    <property type="evidence" value="ECO:0007669"/>
    <property type="project" value="InterPro"/>
</dbReference>
<dbReference type="GO" id="GO:0009279">
    <property type="term" value="C:cell outer membrane"/>
    <property type="evidence" value="ECO:0007669"/>
    <property type="project" value="UniProtKB-SubCell"/>
</dbReference>
<comment type="caution">
    <text evidence="10">The sequence shown here is derived from an EMBL/GenBank/DDBJ whole genome shotgun (WGS) entry which is preliminary data.</text>
</comment>
<keyword evidence="7" id="KW-0998">Cell outer membrane</keyword>
<evidence type="ECO:0000256" key="1">
    <source>
        <dbReference type="ARBA" id="ARBA00004442"/>
    </source>
</evidence>
<evidence type="ECO:0000313" key="10">
    <source>
        <dbReference type="EMBL" id="MBC6994870.1"/>
    </source>
</evidence>
<accession>A0A923T7T5</accession>
<proteinExistence type="inferred from homology"/>
<keyword evidence="11" id="KW-1185">Reference proteome</keyword>
<protein>
    <submittedName>
        <fullName evidence="10">TolC family protein</fullName>
    </submittedName>
</protein>
<reference evidence="10" key="1">
    <citation type="submission" date="2020-08" db="EMBL/GenBank/DDBJ databases">
        <title>Lewinella bacteria from marine environments.</title>
        <authorList>
            <person name="Zhong Y."/>
        </authorList>
    </citation>
    <scope>NUCLEOTIDE SEQUENCE</scope>
    <source>
        <strain evidence="10">KCTC 42187</strain>
    </source>
</reference>
<sequence length="481" mass="52680">MRYATLLLLCLVFCLSLSGQDTGPWTLERAVNYALTNNLQVKRQDNFVELARLQAQQARNNRLPTANGGTNIGAQLGRTIDPTTNAFEQQTIGFQGYQLQANVVLYNGGQIKNSLRQAEIDLAAAKMDAKVNSNSIGLQVANGYLNIILLQEQLANARAQLTLTEGQLANTDALIQAGALPAAQRFDLQAQAAANQRTIVDLENQVEMATLSLKILLELDYDTPFTVATPALNPTEAQLFQDYDIEEVYLSARGTQPTVAAAELRRESAAVAIELAKGGMRPTVSLFGSLSTNFSSIAKDFSNPTGEPVTVQGPDIPVIINGQPGTIANFQTTGLVFPNLGYFDQLNQNFGQSVGMSLNVPIYNQNRNKNNVQRAEVQRLNAELDIEQANNQLRNDVQLALTNLRAARQTYRAAEASQDAAQAAYDNAQRLFRAGAANSLDLVTATNRLEQAQTEFLRSKYQLIFNRQVIRFYLGQGFTLD</sequence>
<evidence type="ECO:0000256" key="8">
    <source>
        <dbReference type="SAM" id="Coils"/>
    </source>
</evidence>
<feature type="coiled-coil region" evidence="8">
    <location>
        <begin position="363"/>
        <end position="410"/>
    </location>
</feature>
<evidence type="ECO:0000256" key="9">
    <source>
        <dbReference type="SAM" id="SignalP"/>
    </source>
</evidence>
<evidence type="ECO:0000256" key="5">
    <source>
        <dbReference type="ARBA" id="ARBA00022692"/>
    </source>
</evidence>